<dbReference type="GO" id="GO:0010928">
    <property type="term" value="P:regulation of auxin mediated signaling pathway"/>
    <property type="evidence" value="ECO:0007669"/>
    <property type="project" value="UniProtKB-ARBA"/>
</dbReference>
<dbReference type="SUPFAM" id="SSF56112">
    <property type="entry name" value="Protein kinase-like (PK-like)"/>
    <property type="match status" value="1"/>
</dbReference>
<dbReference type="GO" id="GO:0005737">
    <property type="term" value="C:cytoplasm"/>
    <property type="evidence" value="ECO:0007669"/>
    <property type="project" value="UniProtKB-SubCell"/>
</dbReference>
<dbReference type="Pfam" id="PF07714">
    <property type="entry name" value="PK_Tyr_Ser-Thr"/>
    <property type="match status" value="1"/>
</dbReference>
<feature type="region of interest" description="Disordered" evidence="11">
    <location>
        <begin position="758"/>
        <end position="781"/>
    </location>
</feature>
<keyword evidence="4" id="KW-0597">Phosphoprotein</keyword>
<dbReference type="FunFam" id="3.10.20.90:FF:000058">
    <property type="entry name" value="Octicosapeptide/phox/Bem1p domain kinase superfamily protein"/>
    <property type="match status" value="1"/>
</dbReference>
<dbReference type="CDD" id="cd06410">
    <property type="entry name" value="PB1_UP2"/>
    <property type="match status" value="1"/>
</dbReference>
<dbReference type="Gene3D" id="3.30.200.20">
    <property type="entry name" value="Phosphorylase Kinase, domain 1"/>
    <property type="match status" value="1"/>
</dbReference>
<protein>
    <recommendedName>
        <fullName evidence="12">Protein kinase domain-containing protein</fullName>
    </recommendedName>
</protein>
<dbReference type="AlphaFoldDB" id="A0AAP0J9L0"/>
<dbReference type="InterPro" id="IPR000270">
    <property type="entry name" value="PB1_dom"/>
</dbReference>
<dbReference type="FunFam" id="1.10.510.10:FF:000142">
    <property type="entry name" value="Octicosapeptide/phox/Bem1p domain kinase superfamily protein"/>
    <property type="match status" value="1"/>
</dbReference>
<feature type="region of interest" description="Disordered" evidence="11">
    <location>
        <begin position="830"/>
        <end position="882"/>
    </location>
</feature>
<dbReference type="GO" id="GO:0009734">
    <property type="term" value="P:auxin-activated signaling pathway"/>
    <property type="evidence" value="ECO:0007669"/>
    <property type="project" value="UniProtKB-KW"/>
</dbReference>
<keyword evidence="7" id="KW-0418">Kinase</keyword>
<dbReference type="InterPro" id="IPR011009">
    <property type="entry name" value="Kinase-like_dom_sf"/>
</dbReference>
<evidence type="ECO:0000256" key="1">
    <source>
        <dbReference type="ARBA" id="ARBA00004496"/>
    </source>
</evidence>
<dbReference type="PROSITE" id="PS00108">
    <property type="entry name" value="PROTEIN_KINASE_ST"/>
    <property type="match status" value="1"/>
</dbReference>
<keyword evidence="5" id="KW-0808">Transferase</keyword>
<keyword evidence="6 10" id="KW-0547">Nucleotide-binding</keyword>
<evidence type="ECO:0000259" key="12">
    <source>
        <dbReference type="PROSITE" id="PS50011"/>
    </source>
</evidence>
<feature type="region of interest" description="Disordered" evidence="11">
    <location>
        <begin position="697"/>
        <end position="725"/>
    </location>
</feature>
<dbReference type="InterPro" id="IPR000719">
    <property type="entry name" value="Prot_kinase_dom"/>
</dbReference>
<organism evidence="13 14">
    <name type="scientific">Stephania japonica</name>
    <dbReference type="NCBI Taxonomy" id="461633"/>
    <lineage>
        <taxon>Eukaryota</taxon>
        <taxon>Viridiplantae</taxon>
        <taxon>Streptophyta</taxon>
        <taxon>Embryophyta</taxon>
        <taxon>Tracheophyta</taxon>
        <taxon>Spermatophyta</taxon>
        <taxon>Magnoliopsida</taxon>
        <taxon>Ranunculales</taxon>
        <taxon>Menispermaceae</taxon>
        <taxon>Menispermoideae</taxon>
        <taxon>Cissampelideae</taxon>
        <taxon>Stephania</taxon>
    </lineage>
</organism>
<keyword evidence="9" id="KW-0927">Auxin signaling pathway</keyword>
<keyword evidence="3" id="KW-0723">Serine/threonine-protein kinase</keyword>
<dbReference type="InterPro" id="IPR017441">
    <property type="entry name" value="Protein_kinase_ATP_BS"/>
</dbReference>
<dbReference type="PANTHER" id="PTHR23257">
    <property type="entry name" value="SERINE-THREONINE PROTEIN KINASE"/>
    <property type="match status" value="1"/>
</dbReference>
<dbReference type="SMART" id="SM00666">
    <property type="entry name" value="PB1"/>
    <property type="match status" value="1"/>
</dbReference>
<comment type="subcellular location">
    <subcellularLocation>
        <location evidence="1">Cytoplasm</location>
    </subcellularLocation>
</comment>
<feature type="compositionally biased region" description="Low complexity" evidence="11">
    <location>
        <begin position="11"/>
        <end position="24"/>
    </location>
</feature>
<proteinExistence type="predicted"/>
<accession>A0AAP0J9L0</accession>
<evidence type="ECO:0000256" key="4">
    <source>
        <dbReference type="ARBA" id="ARBA00022553"/>
    </source>
</evidence>
<dbReference type="InterPro" id="IPR008271">
    <property type="entry name" value="Ser/Thr_kinase_AS"/>
</dbReference>
<dbReference type="GO" id="GO:0004674">
    <property type="term" value="F:protein serine/threonine kinase activity"/>
    <property type="evidence" value="ECO:0007669"/>
    <property type="project" value="UniProtKB-KW"/>
</dbReference>
<name>A0AAP0J9L0_9MAGN</name>
<evidence type="ECO:0000256" key="8">
    <source>
        <dbReference type="ARBA" id="ARBA00022840"/>
    </source>
</evidence>
<gene>
    <name evidence="13" type="ORF">Sjap_010669</name>
</gene>
<feature type="domain" description="Protein kinase" evidence="12">
    <location>
        <begin position="896"/>
        <end position="1166"/>
    </location>
</feature>
<evidence type="ECO:0000256" key="10">
    <source>
        <dbReference type="PROSITE-ProRule" id="PRU10141"/>
    </source>
</evidence>
<feature type="binding site" evidence="10">
    <location>
        <position position="933"/>
    </location>
    <ligand>
        <name>ATP</name>
        <dbReference type="ChEBI" id="CHEBI:30616"/>
    </ligand>
</feature>
<dbReference type="GO" id="GO:0005524">
    <property type="term" value="F:ATP binding"/>
    <property type="evidence" value="ECO:0007669"/>
    <property type="project" value="UniProtKB-UniRule"/>
</dbReference>
<evidence type="ECO:0000256" key="3">
    <source>
        <dbReference type="ARBA" id="ARBA00022527"/>
    </source>
</evidence>
<dbReference type="InterPro" id="IPR050167">
    <property type="entry name" value="Ser_Thr_protein_kinase"/>
</dbReference>
<dbReference type="PROSITE" id="PS50011">
    <property type="entry name" value="PROTEIN_KINASE_DOM"/>
    <property type="match status" value="1"/>
</dbReference>
<dbReference type="Pfam" id="PF00564">
    <property type="entry name" value="PB1"/>
    <property type="match status" value="1"/>
</dbReference>
<keyword evidence="2" id="KW-0963">Cytoplasm</keyword>
<dbReference type="SMART" id="SM00220">
    <property type="entry name" value="S_TKc"/>
    <property type="match status" value="1"/>
</dbReference>
<dbReference type="PROSITE" id="PS00107">
    <property type="entry name" value="PROTEIN_KINASE_ATP"/>
    <property type="match status" value="1"/>
</dbReference>
<dbReference type="InterPro" id="IPR001245">
    <property type="entry name" value="Ser-Thr/Tyr_kinase_cat_dom"/>
</dbReference>
<comment type="caution">
    <text evidence="13">The sequence shown here is derived from an EMBL/GenBank/DDBJ whole genome shotgun (WGS) entry which is preliminary data.</text>
</comment>
<dbReference type="CDD" id="cd13999">
    <property type="entry name" value="STKc_MAP3K-like"/>
    <property type="match status" value="1"/>
</dbReference>
<feature type="region of interest" description="Disordered" evidence="11">
    <location>
        <begin position="648"/>
        <end position="673"/>
    </location>
</feature>
<evidence type="ECO:0000256" key="5">
    <source>
        <dbReference type="ARBA" id="ARBA00022679"/>
    </source>
</evidence>
<dbReference type="PRINTS" id="PR00109">
    <property type="entry name" value="TYRKINASE"/>
</dbReference>
<dbReference type="Gene3D" id="1.10.510.10">
    <property type="entry name" value="Transferase(Phosphotransferase) domain 1"/>
    <property type="match status" value="1"/>
</dbReference>
<dbReference type="PANTHER" id="PTHR23257:SF703">
    <property type="entry name" value="KINASE SUPERFAMILY WITH OCTICOSAPEPTIDE_PHOX_BEM1P DOMAIN-CONTAINING PROTEIN"/>
    <property type="match status" value="1"/>
</dbReference>
<keyword evidence="14" id="KW-1185">Reference proteome</keyword>
<dbReference type="EMBL" id="JBBNAE010000004">
    <property type="protein sequence ID" value="KAK9130182.1"/>
    <property type="molecule type" value="Genomic_DNA"/>
</dbReference>
<evidence type="ECO:0000256" key="9">
    <source>
        <dbReference type="ARBA" id="ARBA00023294"/>
    </source>
</evidence>
<sequence>MCNQEIERVRSLNSSSLDSNSSSSSVFSANSFASQFESETLAAPRRMESPAAAEAAGAEEAARVKLLCSFGGSIMPRPQDGRLRYVGGETRMVSLPRDVNYEELMVRMRELFESAAVLKYQQPDEDLDALVSVVNDDDVTNMMEEYDKLGSGDGFTRLRMFLFPLHNNEQDPSALSLSLSMSMSSSSPNFVDSDDRESERRYVDALNSLNDGIEFRKQQLGEPPLTDQLMNAEFGVQTVPPPLPQFNLRHLTIPPHVGSGQHQQPHAQRYNEMEAPWSPAYYSPRHHGHPDPRPVAEFPLSPSSGRYRMGFGESHDEFGRQSLSHQPQFEHHAHQAQYEQHHPSFVDNVVWVPAGAMPSDKPGFPGNLGHTHNGFEGYCICDSCRMTFHRNQISPEGARFPDSRWVHGGQPHMEPPNAGTEFIQFTNSCIGCAPGRENYVVNPDTNLELGVYSKDYNDPPSFGNDAYSNERGWSMHHHLNHRVEEARMQFSGVGRMNEHYVVDGSGLTVPLVHGNCGTPSNHDEPRLVGAVPELGSEGLHDQSAGAGSHIHVPAIEDQGVRYTNSPAAYQISHGPAPAPALWIKVQNPMHNSPSYEALNMIPPTNGAVNSGFPRGMRDGSPSFRAGFDNPNSWTGQQQKVYAFDGPSGQGGFHGSASNVAHESHNALPPNPGRSPIEMCPVPTIPMEVLPSQVRSSSYANGDIAQPSPGVGPGLTDSTAAIGPARLDDNSGYGVDCVAKNVETRGATIMPLNVLVDDNESEKKKEQEAVSDSNGLIPKNKDGENQILCETGFVDNAEHDELVKQFSFLPELIASVKKAALEGVEEVKDKLQQNIDDDDKNPASKEAAVKGMESENGQLDVEADSDNEHPKSSQIEPTKAEEEALARGLQTIKNDDLEEIRELGSGTYGSVYHGKWKGSDVAIKRIKSSCFAGKPSERGRLIADFWKEALILSSLHHPNVVSFYGIVRDGPDGTLATVTEFMINGSLKQFLQKKDKTIDRRKRLIIAMDAAFGMEYLHGKNIVHFDLKCENLLVNMRDPHRPVCKIGDLGLSKVKQHTLVSGGVRGTLPWMAPELLSGKSNMVTEKIDVYSFGVVMWELLTGEAPYADMHCASIIGGIVNNTLRPQIPSWCDPEWKSLMESCWASDPGERPSFAEIAQKLRKMSAAMNVK</sequence>
<evidence type="ECO:0000256" key="7">
    <source>
        <dbReference type="ARBA" id="ARBA00022777"/>
    </source>
</evidence>
<evidence type="ECO:0000313" key="13">
    <source>
        <dbReference type="EMBL" id="KAK9130182.1"/>
    </source>
</evidence>
<evidence type="ECO:0000256" key="2">
    <source>
        <dbReference type="ARBA" id="ARBA00022490"/>
    </source>
</evidence>
<evidence type="ECO:0000313" key="14">
    <source>
        <dbReference type="Proteomes" id="UP001417504"/>
    </source>
</evidence>
<dbReference type="Proteomes" id="UP001417504">
    <property type="component" value="Unassembled WGS sequence"/>
</dbReference>
<evidence type="ECO:0000256" key="6">
    <source>
        <dbReference type="ARBA" id="ARBA00022741"/>
    </source>
</evidence>
<feature type="region of interest" description="Disordered" evidence="11">
    <location>
        <begin position="1"/>
        <end position="24"/>
    </location>
</feature>
<keyword evidence="8 10" id="KW-0067">ATP-binding</keyword>
<feature type="compositionally biased region" description="Basic and acidic residues" evidence="11">
    <location>
        <begin position="1"/>
        <end position="10"/>
    </location>
</feature>
<reference evidence="13 14" key="1">
    <citation type="submission" date="2024-01" db="EMBL/GenBank/DDBJ databases">
        <title>Genome assemblies of Stephania.</title>
        <authorList>
            <person name="Yang L."/>
        </authorList>
    </citation>
    <scope>NUCLEOTIDE SEQUENCE [LARGE SCALE GENOMIC DNA]</scope>
    <source>
        <strain evidence="13">QJT</strain>
        <tissue evidence="13">Leaf</tissue>
    </source>
</reference>
<dbReference type="Gene3D" id="3.10.20.90">
    <property type="entry name" value="Phosphatidylinositol 3-kinase Catalytic Subunit, Chain A, domain 1"/>
    <property type="match status" value="1"/>
</dbReference>
<evidence type="ECO:0000256" key="11">
    <source>
        <dbReference type="SAM" id="MobiDB-lite"/>
    </source>
</evidence>
<dbReference type="SUPFAM" id="SSF54277">
    <property type="entry name" value="CAD &amp; PB1 domains"/>
    <property type="match status" value="1"/>
</dbReference>
<dbReference type="FunFam" id="3.30.200.20:FF:000081">
    <property type="entry name" value="Octicosapeptide/phox/Bem1p domain kinase superfamily protein"/>
    <property type="match status" value="1"/>
</dbReference>